<name>A0A0T9RSF5_9GAMM</name>
<gene>
    <name evidence="1" type="ORF">ERS008529_04893</name>
</gene>
<sequence length="52" mass="5822">MSQEQMKALLESCLYAFNEMPNNQLNGCDYPSTYALAAALQRALNVSKHRGE</sequence>
<dbReference type="RefSeq" id="WP_156168773.1">
    <property type="nucleotide sequence ID" value="NZ_CQAZ01000160.1"/>
</dbReference>
<organism evidence="1 2">
    <name type="scientific">Yersinia pekkanenii</name>
    <dbReference type="NCBI Taxonomy" id="1288385"/>
    <lineage>
        <taxon>Bacteria</taxon>
        <taxon>Pseudomonadati</taxon>
        <taxon>Pseudomonadota</taxon>
        <taxon>Gammaproteobacteria</taxon>
        <taxon>Enterobacterales</taxon>
        <taxon>Yersiniaceae</taxon>
        <taxon>Yersinia</taxon>
    </lineage>
</organism>
<accession>A0A0T9RSF5</accession>
<proteinExistence type="predicted"/>
<evidence type="ECO:0000313" key="2">
    <source>
        <dbReference type="Proteomes" id="UP000045840"/>
    </source>
</evidence>
<reference evidence="2" key="1">
    <citation type="submission" date="2015-03" db="EMBL/GenBank/DDBJ databases">
        <authorList>
            <consortium name="Pathogen Informatics"/>
        </authorList>
    </citation>
    <scope>NUCLEOTIDE SEQUENCE [LARGE SCALE GENOMIC DNA]</scope>
    <source>
        <strain evidence="2">A125KOH2</strain>
    </source>
</reference>
<dbReference type="EMBL" id="CQAZ01000160">
    <property type="protein sequence ID" value="CNI79443.1"/>
    <property type="molecule type" value="Genomic_DNA"/>
</dbReference>
<protein>
    <submittedName>
        <fullName evidence="1">Uncharacterized protein</fullName>
    </submittedName>
</protein>
<dbReference type="AlphaFoldDB" id="A0A0T9RSF5"/>
<dbReference type="Proteomes" id="UP000045840">
    <property type="component" value="Unassembled WGS sequence"/>
</dbReference>
<evidence type="ECO:0000313" key="1">
    <source>
        <dbReference type="EMBL" id="CNI79443.1"/>
    </source>
</evidence>